<organism evidence="1 2">
    <name type="scientific">Populus trichocarpa</name>
    <name type="common">Western balsam poplar</name>
    <name type="synonym">Populus balsamifera subsp. trichocarpa</name>
    <dbReference type="NCBI Taxonomy" id="3694"/>
    <lineage>
        <taxon>Eukaryota</taxon>
        <taxon>Viridiplantae</taxon>
        <taxon>Streptophyta</taxon>
        <taxon>Embryophyta</taxon>
        <taxon>Tracheophyta</taxon>
        <taxon>Spermatophyta</taxon>
        <taxon>Magnoliopsida</taxon>
        <taxon>eudicotyledons</taxon>
        <taxon>Gunneridae</taxon>
        <taxon>Pentapetalae</taxon>
        <taxon>rosids</taxon>
        <taxon>fabids</taxon>
        <taxon>Malpighiales</taxon>
        <taxon>Salicaceae</taxon>
        <taxon>Saliceae</taxon>
        <taxon>Populus</taxon>
    </lineage>
</organism>
<proteinExistence type="predicted"/>
<comment type="caution">
    <text evidence="1">The sequence shown here is derived from an EMBL/GenBank/DDBJ whole genome shotgun (WGS) entry which is preliminary data.</text>
</comment>
<protein>
    <submittedName>
        <fullName evidence="1">Uncharacterized protein</fullName>
    </submittedName>
</protein>
<name>A0ACC0TIP5_POPTR</name>
<keyword evidence="2" id="KW-1185">Reference proteome</keyword>
<dbReference type="EMBL" id="CM009290">
    <property type="protein sequence ID" value="KAI9401186.1"/>
    <property type="molecule type" value="Genomic_DNA"/>
</dbReference>
<gene>
    <name evidence="1" type="ORF">POPTR_001G093401v4</name>
</gene>
<dbReference type="Proteomes" id="UP000006729">
    <property type="component" value="Chromosome 1"/>
</dbReference>
<accession>A0ACC0TIP5</accession>
<reference evidence="1 2" key="1">
    <citation type="journal article" date="2006" name="Science">
        <title>The genome of black cottonwood, Populus trichocarpa (Torr. &amp; Gray).</title>
        <authorList>
            <person name="Tuskan G.A."/>
            <person name="Difazio S."/>
            <person name="Jansson S."/>
            <person name="Bohlmann J."/>
            <person name="Grigoriev I."/>
            <person name="Hellsten U."/>
            <person name="Putnam N."/>
            <person name="Ralph S."/>
            <person name="Rombauts S."/>
            <person name="Salamov A."/>
            <person name="Schein J."/>
            <person name="Sterck L."/>
            <person name="Aerts A."/>
            <person name="Bhalerao R.R."/>
            <person name="Bhalerao R.P."/>
            <person name="Blaudez D."/>
            <person name="Boerjan W."/>
            <person name="Brun A."/>
            <person name="Brunner A."/>
            <person name="Busov V."/>
            <person name="Campbell M."/>
            <person name="Carlson J."/>
            <person name="Chalot M."/>
            <person name="Chapman J."/>
            <person name="Chen G.L."/>
            <person name="Cooper D."/>
            <person name="Coutinho P.M."/>
            <person name="Couturier J."/>
            <person name="Covert S."/>
            <person name="Cronk Q."/>
            <person name="Cunningham R."/>
            <person name="Davis J."/>
            <person name="Degroeve S."/>
            <person name="Dejardin A."/>
            <person name="Depamphilis C."/>
            <person name="Detter J."/>
            <person name="Dirks B."/>
            <person name="Dubchak I."/>
            <person name="Duplessis S."/>
            <person name="Ehlting J."/>
            <person name="Ellis B."/>
            <person name="Gendler K."/>
            <person name="Goodstein D."/>
            <person name="Gribskov M."/>
            <person name="Grimwood J."/>
            <person name="Groover A."/>
            <person name="Gunter L."/>
            <person name="Hamberger B."/>
            <person name="Heinze B."/>
            <person name="Helariutta Y."/>
            <person name="Henrissat B."/>
            <person name="Holligan D."/>
            <person name="Holt R."/>
            <person name="Huang W."/>
            <person name="Islam-Faridi N."/>
            <person name="Jones S."/>
            <person name="Jones-Rhoades M."/>
            <person name="Jorgensen R."/>
            <person name="Joshi C."/>
            <person name="Kangasjarvi J."/>
            <person name="Karlsson J."/>
            <person name="Kelleher C."/>
            <person name="Kirkpatrick R."/>
            <person name="Kirst M."/>
            <person name="Kohler A."/>
            <person name="Kalluri U."/>
            <person name="Larimer F."/>
            <person name="Leebens-Mack J."/>
            <person name="Leple J.C."/>
            <person name="Locascio P."/>
            <person name="Lou Y."/>
            <person name="Lucas S."/>
            <person name="Martin F."/>
            <person name="Montanini B."/>
            <person name="Napoli C."/>
            <person name="Nelson D.R."/>
            <person name="Nelson C."/>
            <person name="Nieminen K."/>
            <person name="Nilsson O."/>
            <person name="Pereda V."/>
            <person name="Peter G."/>
            <person name="Philippe R."/>
            <person name="Pilate G."/>
            <person name="Poliakov A."/>
            <person name="Razumovskaya J."/>
            <person name="Richardson P."/>
            <person name="Rinaldi C."/>
            <person name="Ritland K."/>
            <person name="Rouze P."/>
            <person name="Ryaboy D."/>
            <person name="Schmutz J."/>
            <person name="Schrader J."/>
            <person name="Segerman B."/>
            <person name="Shin H."/>
            <person name="Siddiqui A."/>
            <person name="Sterky F."/>
            <person name="Terry A."/>
            <person name="Tsai C.J."/>
            <person name="Uberbacher E."/>
            <person name="Unneberg P."/>
            <person name="Vahala J."/>
            <person name="Wall K."/>
            <person name="Wessler S."/>
            <person name="Yang G."/>
            <person name="Yin T."/>
            <person name="Douglas C."/>
            <person name="Marra M."/>
            <person name="Sandberg G."/>
            <person name="Van de Peer Y."/>
            <person name="Rokhsar D."/>
        </authorList>
    </citation>
    <scope>NUCLEOTIDE SEQUENCE [LARGE SCALE GENOMIC DNA]</scope>
    <source>
        <strain evidence="2">cv. Nisqually</strain>
    </source>
</reference>
<sequence>MSRRTARNYSWTPGSVERTVNNGNSGSWKMIQGLGCGFKCSLFMPNPFHVGLPQSYHPSVPEVAKVIPLMSHNSICHEVH</sequence>
<evidence type="ECO:0000313" key="2">
    <source>
        <dbReference type="Proteomes" id="UP000006729"/>
    </source>
</evidence>
<evidence type="ECO:0000313" key="1">
    <source>
        <dbReference type="EMBL" id="KAI9401186.1"/>
    </source>
</evidence>